<evidence type="ECO:0000256" key="3">
    <source>
        <dbReference type="ARBA" id="ARBA00022679"/>
    </source>
</evidence>
<dbReference type="SUPFAM" id="SSF53335">
    <property type="entry name" value="S-adenosyl-L-methionine-dependent methyltransferases"/>
    <property type="match status" value="1"/>
</dbReference>
<dbReference type="PANTHER" id="PTHR12133">
    <property type="entry name" value="TRNA (ADENINE(58)-N(1))-METHYLTRANSFERASE"/>
    <property type="match status" value="1"/>
</dbReference>
<dbReference type="GO" id="GO:0005739">
    <property type="term" value="C:mitochondrion"/>
    <property type="evidence" value="ECO:0000318"/>
    <property type="project" value="GO_Central"/>
</dbReference>
<dbReference type="KEGG" id="tad:TRIADDRAFT_59795"/>
<protein>
    <recommendedName>
        <fullName evidence="1">tRNA (adenine(58)-N(1))-methyltransferase</fullName>
        <ecNumber evidence="1">2.1.1.220</ecNumber>
    </recommendedName>
</protein>
<keyword evidence="10" id="KW-1185">Reference proteome</keyword>
<dbReference type="EMBL" id="DS985252">
    <property type="protein sequence ID" value="EDV21616.1"/>
    <property type="molecule type" value="Genomic_DNA"/>
</dbReference>
<dbReference type="PhylomeDB" id="B3S6G3"/>
<evidence type="ECO:0000313" key="10">
    <source>
        <dbReference type="Proteomes" id="UP000009022"/>
    </source>
</evidence>
<proteinExistence type="predicted"/>
<dbReference type="GO" id="GO:0030488">
    <property type="term" value="P:tRNA methylation"/>
    <property type="evidence" value="ECO:0000318"/>
    <property type="project" value="GO_Central"/>
</dbReference>
<dbReference type="FunFam" id="3.40.50.150:FF:000586">
    <property type="entry name" value="tRNA (adenine(58)-N(1))-methyltransferase catalytic subunit TRMT61A"/>
    <property type="match status" value="1"/>
</dbReference>
<keyword evidence="4" id="KW-0949">S-adenosyl-L-methionine</keyword>
<dbReference type="Gene3D" id="3.40.50.150">
    <property type="entry name" value="Vaccinia Virus protein VP39"/>
    <property type="match status" value="1"/>
</dbReference>
<dbReference type="eggNOG" id="KOG2915">
    <property type="taxonomic scope" value="Eukaryota"/>
</dbReference>
<dbReference type="OrthoDB" id="5585464at2759"/>
<dbReference type="PANTHER" id="PTHR12133:SF1">
    <property type="entry name" value="TRNA (ADENINE(58)-N(1))-METHYLTRANSFERASE, MITOCHONDRIAL"/>
    <property type="match status" value="1"/>
</dbReference>
<evidence type="ECO:0000259" key="8">
    <source>
        <dbReference type="Pfam" id="PF21985"/>
    </source>
</evidence>
<evidence type="ECO:0000256" key="1">
    <source>
        <dbReference type="ARBA" id="ARBA00012796"/>
    </source>
</evidence>
<dbReference type="STRING" id="10228.B3S6G3"/>
<accession>B3S6G3</accession>
<evidence type="ECO:0000313" key="9">
    <source>
        <dbReference type="EMBL" id="EDV21616.1"/>
    </source>
</evidence>
<dbReference type="CTD" id="6757115"/>
<evidence type="ECO:0000256" key="6">
    <source>
        <dbReference type="ARBA" id="ARBA00048481"/>
    </source>
</evidence>
<feature type="domain" description="tRNA (adenine(58)-N(1))-methyltransferase catalytic subunit TRM61 C-terminal" evidence="7">
    <location>
        <begin position="77"/>
        <end position="279"/>
    </location>
</feature>
<dbReference type="Proteomes" id="UP000009022">
    <property type="component" value="Unassembled WGS sequence"/>
</dbReference>
<name>B3S6G3_TRIAD</name>
<dbReference type="GeneID" id="6757115"/>
<dbReference type="Pfam" id="PF21985">
    <property type="entry name" value="TR61B_FKBP-like"/>
    <property type="match status" value="1"/>
</dbReference>
<dbReference type="PROSITE" id="PS51620">
    <property type="entry name" value="SAM_TRM61"/>
    <property type="match status" value="1"/>
</dbReference>
<dbReference type="GO" id="GO:0031515">
    <property type="term" value="C:tRNA (m1A) methyltransferase complex"/>
    <property type="evidence" value="ECO:0000318"/>
    <property type="project" value="GO_Central"/>
</dbReference>
<comment type="catalytic activity">
    <reaction evidence="6">
        <text>an adenosine in mRNA + S-adenosyl-L-methionine = an N(1)-methyladenosine in mRNA + S-adenosyl-L-homocysteine + H(+)</text>
        <dbReference type="Rhea" id="RHEA:55392"/>
        <dbReference type="Rhea" id="RHEA-COMP:12414"/>
        <dbReference type="Rhea" id="RHEA-COMP:12415"/>
        <dbReference type="ChEBI" id="CHEBI:15378"/>
        <dbReference type="ChEBI" id="CHEBI:57856"/>
        <dbReference type="ChEBI" id="CHEBI:59789"/>
        <dbReference type="ChEBI" id="CHEBI:74411"/>
        <dbReference type="ChEBI" id="CHEBI:74491"/>
    </reaction>
</comment>
<evidence type="ECO:0000256" key="2">
    <source>
        <dbReference type="ARBA" id="ARBA00022603"/>
    </source>
</evidence>
<dbReference type="Gene3D" id="3.10.330.20">
    <property type="match status" value="1"/>
</dbReference>
<dbReference type="EC" id="2.1.1.220" evidence="1"/>
<feature type="domain" description="TR61B FKBP-like" evidence="8">
    <location>
        <begin position="24"/>
        <end position="61"/>
    </location>
</feature>
<dbReference type="AlphaFoldDB" id="B3S6G3"/>
<evidence type="ECO:0000256" key="4">
    <source>
        <dbReference type="ARBA" id="ARBA00022691"/>
    </source>
</evidence>
<keyword evidence="3" id="KW-0808">Transferase</keyword>
<keyword evidence="2" id="KW-0489">Methyltransferase</keyword>
<dbReference type="InParanoid" id="B3S6G3"/>
<organism evidence="9 10">
    <name type="scientific">Trichoplax adhaerens</name>
    <name type="common">Trichoplax reptans</name>
    <dbReference type="NCBI Taxonomy" id="10228"/>
    <lineage>
        <taxon>Eukaryota</taxon>
        <taxon>Metazoa</taxon>
        <taxon>Placozoa</taxon>
        <taxon>Uniplacotomia</taxon>
        <taxon>Trichoplacea</taxon>
        <taxon>Trichoplacidae</taxon>
        <taxon>Trichoplax</taxon>
    </lineage>
</organism>
<dbReference type="InterPro" id="IPR014816">
    <property type="entry name" value="tRNA_MeTrfase_Gcd14"/>
</dbReference>
<dbReference type="InterPro" id="IPR049470">
    <property type="entry name" value="TRM61_C"/>
</dbReference>
<dbReference type="InterPro" id="IPR029063">
    <property type="entry name" value="SAM-dependent_MTases_sf"/>
</dbReference>
<reference evidence="9 10" key="1">
    <citation type="journal article" date="2008" name="Nature">
        <title>The Trichoplax genome and the nature of placozoans.</title>
        <authorList>
            <person name="Srivastava M."/>
            <person name="Begovic E."/>
            <person name="Chapman J."/>
            <person name="Putnam N.H."/>
            <person name="Hellsten U."/>
            <person name="Kawashima T."/>
            <person name="Kuo A."/>
            <person name="Mitros T."/>
            <person name="Salamov A."/>
            <person name="Carpenter M.L."/>
            <person name="Signorovitch A.Y."/>
            <person name="Moreno M.A."/>
            <person name="Kamm K."/>
            <person name="Grimwood J."/>
            <person name="Schmutz J."/>
            <person name="Shapiro H."/>
            <person name="Grigoriev I.V."/>
            <person name="Buss L.W."/>
            <person name="Schierwater B."/>
            <person name="Dellaporta S.L."/>
            <person name="Rokhsar D.S."/>
        </authorList>
    </citation>
    <scope>NUCLEOTIDE SEQUENCE [LARGE SCALE GENOMIC DNA]</scope>
    <source>
        <strain evidence="9 10">Grell-BS-1999</strain>
    </source>
</reference>
<dbReference type="RefSeq" id="XP_002115764.1">
    <property type="nucleotide sequence ID" value="XM_002115728.1"/>
</dbReference>
<dbReference type="Pfam" id="PF08704">
    <property type="entry name" value="GCD14"/>
    <property type="match status" value="1"/>
</dbReference>
<sequence>MSTGVNLLHTINDASLESPFKYDEIVMAEHRKGRKRLFRLTVGGQFASPLGIIPYAQIVGTNERSTSFTSHQVLFYRPTLEDYILHMKRGPTVTYPKDAAAMVTMMDIGCGSKVLESGSGSGGLTLFLSRAVGNEGRIDSYEVRSGHLEIARKNVQAWKGSWNVNHLQTWPDNIYFFHQDVIKALTMPTDVFDAVALDLQDLSDVLPFVLKVLRIGRPVVAYLPNITQVITTLQRIKQQSLPFSLDRVVEVYHKLWHIAPSKTLNFSSGATHSESNAKKNDYDYYLARPSHAQHPHTGIENVFINPLILLNFISEY</sequence>
<keyword evidence="5" id="KW-0819">tRNA processing</keyword>
<dbReference type="HOGENOM" id="CLU_025402_1_0_1"/>
<dbReference type="OMA" id="WHIAPSK"/>
<dbReference type="GO" id="GO:0160107">
    <property type="term" value="F:tRNA (adenine(58)-N1)-methyltransferase activity"/>
    <property type="evidence" value="ECO:0007669"/>
    <property type="project" value="UniProtKB-EC"/>
</dbReference>
<gene>
    <name evidence="9" type="ORF">TRIADDRAFT_59795</name>
</gene>
<evidence type="ECO:0000259" key="7">
    <source>
        <dbReference type="Pfam" id="PF08704"/>
    </source>
</evidence>
<evidence type="ECO:0000256" key="5">
    <source>
        <dbReference type="ARBA" id="ARBA00022694"/>
    </source>
</evidence>
<dbReference type="InterPro" id="IPR054151">
    <property type="entry name" value="TR61B_FKBP-like"/>
</dbReference>
<dbReference type="CDD" id="cd02440">
    <property type="entry name" value="AdoMet_MTases"/>
    <property type="match status" value="1"/>
</dbReference>